<dbReference type="GO" id="GO:1901137">
    <property type="term" value="P:carbohydrate derivative biosynthetic process"/>
    <property type="evidence" value="ECO:0007669"/>
    <property type="project" value="UniProtKB-ARBA"/>
</dbReference>
<dbReference type="Proteomes" id="UP000008394">
    <property type="component" value="Chromosome"/>
</dbReference>
<dbReference type="InterPro" id="IPR001296">
    <property type="entry name" value="Glyco_trans_1"/>
</dbReference>
<feature type="domain" description="Glycosyl transferase family 1" evidence="3">
    <location>
        <begin position="229"/>
        <end position="387"/>
    </location>
</feature>
<gene>
    <name evidence="5" type="ORF">BALAC2494_00144</name>
</gene>
<dbReference type="SUPFAM" id="SSF53756">
    <property type="entry name" value="UDP-Glycosyltransferase/glycogen phosphorylase"/>
    <property type="match status" value="1"/>
</dbReference>
<dbReference type="PANTHER" id="PTHR45947">
    <property type="entry name" value="SULFOQUINOVOSYL TRANSFERASE SQD2"/>
    <property type="match status" value="1"/>
</dbReference>
<dbReference type="InterPro" id="IPR050194">
    <property type="entry name" value="Glycosyltransferase_grp1"/>
</dbReference>
<dbReference type="CDD" id="cd03801">
    <property type="entry name" value="GT4_PimA-like"/>
    <property type="match status" value="1"/>
</dbReference>
<evidence type="ECO:0000313" key="5">
    <source>
        <dbReference type="EMBL" id="AEK30552.1"/>
    </source>
</evidence>
<dbReference type="PANTHER" id="PTHR45947:SF3">
    <property type="entry name" value="SULFOQUINOVOSYL TRANSFERASE SQD2"/>
    <property type="match status" value="1"/>
</dbReference>
<feature type="domain" description="Glycosyltransferase subfamily 4-like N-terminal" evidence="4">
    <location>
        <begin position="49"/>
        <end position="211"/>
    </location>
</feature>
<dbReference type="Pfam" id="PF00534">
    <property type="entry name" value="Glycos_transf_1"/>
    <property type="match status" value="1"/>
</dbReference>
<accession>A0A806FW65</accession>
<evidence type="ECO:0000256" key="2">
    <source>
        <dbReference type="ARBA" id="ARBA00022679"/>
    </source>
</evidence>
<reference evidence="5 6" key="1">
    <citation type="journal article" date="2011" name="J. Bacteriol.">
        <title>Genome Sequence of the Probiotic Strain Bifidobacterium animalis subsp. lactis CNCM I-2494.</title>
        <authorList>
            <person name="Chervaux C."/>
            <person name="Grimaldi C."/>
            <person name="Bolotin A."/>
            <person name="Quinquis B."/>
            <person name="Legrain-Raspaud S."/>
            <person name="van Hylckama Vlieg J.E."/>
            <person name="Denariaz G."/>
            <person name="Smokvina T."/>
        </authorList>
    </citation>
    <scope>NUCLEOTIDE SEQUENCE [LARGE SCALE GENOMIC DNA]</scope>
    <source>
        <strain evidence="5 6">CNCM I-2494</strain>
    </source>
</reference>
<sequence length="422" mass="46826">MRQFLHRQPIIIFLRKENIRFFEICSMIRLVPMSLRIGFVFDDTLDVLDGVQQHIVTLGQELARRGHEVHYLVGETHDSPVPNTHPMSRNVMVRFNGNRMRIPLPANTRHIREVLDEYDFDILHVQAPYSPFMAARVLDHAHQRTGVVATYHIASADLASRIGGRALGLVNMHSHRRVDEVIAVSQIAAQYAEQTAHVRGVVIPNPVDVDRFAGASPTHAIVQGDTASAHSSEGPLAVFLGRFVPRKGAELLLDAVEYGEEHDLFPRGFHVRFAGKGPLLDECRERASHLRTPIEFLGFVEEEEKPKLLASADVAIFPATGGESFGIVLLEAIASNAGVTLAGDNPGYRSTMLDDEDSLFPVSGTDRARILAERIARALTDEPWAADLHAREAGLLDRYNVRTVTDQVEQVYGQAMAARHAD</sequence>
<dbReference type="KEGG" id="bnm:BALAC2494_00144"/>
<keyword evidence="1 5" id="KW-0328">Glycosyltransferase</keyword>
<dbReference type="InterPro" id="IPR028098">
    <property type="entry name" value="Glyco_trans_4-like_N"/>
</dbReference>
<dbReference type="EC" id="2.4.1.57" evidence="5"/>
<evidence type="ECO:0000259" key="4">
    <source>
        <dbReference type="Pfam" id="PF13439"/>
    </source>
</evidence>
<name>A0A806FW65_BIFAN</name>
<evidence type="ECO:0000259" key="3">
    <source>
        <dbReference type="Pfam" id="PF00534"/>
    </source>
</evidence>
<evidence type="ECO:0000256" key="1">
    <source>
        <dbReference type="ARBA" id="ARBA00022676"/>
    </source>
</evidence>
<evidence type="ECO:0000313" key="6">
    <source>
        <dbReference type="Proteomes" id="UP000008394"/>
    </source>
</evidence>
<dbReference type="Pfam" id="PF13439">
    <property type="entry name" value="Glyco_transf_4"/>
    <property type="match status" value="1"/>
</dbReference>
<dbReference type="AlphaFoldDB" id="A0A806FW65"/>
<dbReference type="EMBL" id="CP002915">
    <property type="protein sequence ID" value="AEK30552.1"/>
    <property type="molecule type" value="Genomic_DNA"/>
</dbReference>
<proteinExistence type="predicted"/>
<organism evidence="5 6">
    <name type="scientific">Bifidobacterium animalis subsp. lactis CNCM I-2494</name>
    <dbReference type="NCBI Taxonomy" id="1042403"/>
    <lineage>
        <taxon>Bacteria</taxon>
        <taxon>Bacillati</taxon>
        <taxon>Actinomycetota</taxon>
        <taxon>Actinomycetes</taxon>
        <taxon>Bifidobacteriales</taxon>
        <taxon>Bifidobacteriaceae</taxon>
        <taxon>Bifidobacterium</taxon>
    </lineage>
</organism>
<dbReference type="Gene3D" id="3.40.50.2000">
    <property type="entry name" value="Glycogen Phosphorylase B"/>
    <property type="match status" value="2"/>
</dbReference>
<dbReference type="GO" id="GO:0016758">
    <property type="term" value="F:hexosyltransferase activity"/>
    <property type="evidence" value="ECO:0007669"/>
    <property type="project" value="TreeGrafter"/>
</dbReference>
<keyword evidence="2 5" id="KW-0808">Transferase</keyword>
<protein>
    <submittedName>
        <fullName evidence="5">Phosphatidylinositol alpha-mannosyltransferase</fullName>
        <ecNumber evidence="5">2.4.1.57</ecNumber>
    </submittedName>
</protein>